<proteinExistence type="predicted"/>
<protein>
    <submittedName>
        <fullName evidence="2">Uncharacterized protein</fullName>
    </submittedName>
</protein>
<accession>A0A1S1PEG3</accession>
<organism evidence="2 3">
    <name type="scientific">Parafrankia soli</name>
    <dbReference type="NCBI Taxonomy" id="2599596"/>
    <lineage>
        <taxon>Bacteria</taxon>
        <taxon>Bacillati</taxon>
        <taxon>Actinomycetota</taxon>
        <taxon>Actinomycetes</taxon>
        <taxon>Frankiales</taxon>
        <taxon>Frankiaceae</taxon>
        <taxon>Parafrankia</taxon>
    </lineage>
</organism>
<feature type="region of interest" description="Disordered" evidence="1">
    <location>
        <begin position="81"/>
        <end position="176"/>
    </location>
</feature>
<name>A0A1S1PEG3_9ACTN</name>
<keyword evidence="3" id="KW-1185">Reference proteome</keyword>
<gene>
    <name evidence="2" type="ORF">BBK14_26995</name>
</gene>
<feature type="compositionally biased region" description="Acidic residues" evidence="1">
    <location>
        <begin position="114"/>
        <end position="124"/>
    </location>
</feature>
<feature type="compositionally biased region" description="Low complexity" evidence="1">
    <location>
        <begin position="162"/>
        <end position="176"/>
    </location>
</feature>
<evidence type="ECO:0000313" key="3">
    <source>
        <dbReference type="Proteomes" id="UP000179769"/>
    </source>
</evidence>
<feature type="compositionally biased region" description="Basic and acidic residues" evidence="1">
    <location>
        <begin position="143"/>
        <end position="158"/>
    </location>
</feature>
<comment type="caution">
    <text evidence="2">The sequence shown here is derived from an EMBL/GenBank/DDBJ whole genome shotgun (WGS) entry which is preliminary data.</text>
</comment>
<dbReference type="OrthoDB" id="19324at1854"/>
<evidence type="ECO:0000256" key="1">
    <source>
        <dbReference type="SAM" id="MobiDB-lite"/>
    </source>
</evidence>
<dbReference type="Proteomes" id="UP000179769">
    <property type="component" value="Unassembled WGS sequence"/>
</dbReference>
<dbReference type="AlphaFoldDB" id="A0A1S1PEG3"/>
<evidence type="ECO:0000313" key="2">
    <source>
        <dbReference type="EMBL" id="OHV21293.1"/>
    </source>
</evidence>
<sequence length="176" mass="18943">MIGRLFPDEPGDDDTTADWSPPPGDPADGGLGTAGWTDPPEYPEIDPEETLTPDLDRALDAVLSSARLDPPPDDTWARLFATAYTSREPDGPEPSPLPGTRGAATAQERNDAMPDPDDDLDVEFPDGTTVINPDEDALGYVYETHDDYLHGNDPHEPEDLTPGYDDPGDADPGSTW</sequence>
<dbReference type="EMBL" id="MAXA01000256">
    <property type="protein sequence ID" value="OHV21293.1"/>
    <property type="molecule type" value="Genomic_DNA"/>
</dbReference>
<dbReference type="RefSeq" id="WP_071066434.1">
    <property type="nucleotide sequence ID" value="NZ_MAXA01000256.1"/>
</dbReference>
<reference evidence="3" key="1">
    <citation type="submission" date="2016-07" db="EMBL/GenBank/DDBJ databases">
        <title>Frankia sp. NRRL B-16219 Genome sequencing.</title>
        <authorList>
            <person name="Ghodhbane-Gtari F."/>
            <person name="Swanson E."/>
            <person name="Gueddou A."/>
            <person name="Louati M."/>
            <person name="Nouioui I."/>
            <person name="Hezbri K."/>
            <person name="Abebe-Akele F."/>
            <person name="Simpson S."/>
            <person name="Morris K."/>
            <person name="Thomas K."/>
            <person name="Gtari M."/>
            <person name="Tisa L.S."/>
        </authorList>
    </citation>
    <scope>NUCLEOTIDE SEQUENCE [LARGE SCALE GENOMIC DNA]</scope>
    <source>
        <strain evidence="3">NRRL B-16219</strain>
    </source>
</reference>
<feature type="region of interest" description="Disordered" evidence="1">
    <location>
        <begin position="1"/>
        <end position="49"/>
    </location>
</feature>